<reference evidence="3" key="1">
    <citation type="submission" date="2009-06" db="EMBL/GenBank/DDBJ databases">
        <title>A group of miniature inverted-repeat transposable elements (MITEs) from corals demonstrate novel strategies to survive in the genome.</title>
        <authorList>
            <person name="Wang S."/>
            <person name="Zhang L."/>
            <person name="Meyer E."/>
            <person name="Matz M.V."/>
        </authorList>
    </citation>
    <scope>NUCLEOTIDE SEQUENCE</scope>
    <source>
        <strain evidence="3">5</strain>
    </source>
</reference>
<name>C7ENH0_ACRMI</name>
<evidence type="ECO:0000256" key="1">
    <source>
        <dbReference type="SAM" id="MobiDB-lite"/>
    </source>
</evidence>
<feature type="region of interest" description="Disordered" evidence="1">
    <location>
        <begin position="32"/>
        <end position="63"/>
    </location>
</feature>
<accession>C7ENH0</accession>
<feature type="compositionally biased region" description="Acidic residues" evidence="1">
    <location>
        <begin position="37"/>
        <end position="63"/>
    </location>
</feature>
<protein>
    <submittedName>
        <fullName evidence="3">Transposase</fullName>
    </submittedName>
</protein>
<evidence type="ECO:0000313" key="3">
    <source>
        <dbReference type="EMBL" id="ACT79642.1"/>
    </source>
</evidence>
<feature type="compositionally biased region" description="Basic residues" evidence="1">
    <location>
        <begin position="592"/>
        <end position="602"/>
    </location>
</feature>
<proteinExistence type="predicted"/>
<feature type="domain" description="PiggyBac transposable element-derived protein" evidence="2">
    <location>
        <begin position="102"/>
        <end position="471"/>
    </location>
</feature>
<feature type="region of interest" description="Disordered" evidence="1">
    <location>
        <begin position="582"/>
        <end position="602"/>
    </location>
</feature>
<dbReference type="PANTHER" id="PTHR46599">
    <property type="entry name" value="PIGGYBAC TRANSPOSABLE ELEMENT-DERIVED PROTEIN 4"/>
    <property type="match status" value="1"/>
</dbReference>
<evidence type="ECO:0000259" key="2">
    <source>
        <dbReference type="Pfam" id="PF13843"/>
    </source>
</evidence>
<feature type="compositionally biased region" description="Basic and acidic residues" evidence="1">
    <location>
        <begin position="582"/>
        <end position="591"/>
    </location>
</feature>
<dbReference type="AlphaFoldDB" id="C7ENH0"/>
<dbReference type="Pfam" id="PF13843">
    <property type="entry name" value="DDE_Tnp_1_7"/>
    <property type="match status" value="1"/>
</dbReference>
<dbReference type="OrthoDB" id="9985837at2759"/>
<dbReference type="EMBL" id="GQ281011">
    <property type="protein sequence ID" value="ACT79642.1"/>
    <property type="molecule type" value="Genomic_DNA"/>
</dbReference>
<sequence length="602" mass="69545">MTAFSDEIASNSRQNTVQIQFVDEEDLPLASFFERSESEDEVDTDFEESEEEEEENLSVSEPGDDADVVEISEWRREINLREELAFDQPTGRRIDVRGDMKSVDFFQLFFTDGVWNLIVEQTSLYAEQKREPGERSVWYPLTVSEFKAWIALTLDMGILKKPSLRLYWSTDSILKTSFFPSVMARDRYFQILRYLHFADNRDEVKDNDSPGYDKLFKITKLLDVLLPRFTDVYSPERNLAVDETLIKFKGRVHFRQFIPIKPGRFGIKCFTLAESSSGYGLVSKVYTGKENGVVQTDLGRRAVMTLMESFLDKGYVLYMDNYYTSVPLFEDLERRGTLACGTVRSNRKGLPKDITDPKNAEVKALERGDSLYRQKGTVTCVGWKDSKMVYMLATTPVDPTLNSEVERSVKVDNKWQKKVVNQPSVIYSYNQNMGGVDLSDQRVTTYSRLMKGSVWCLKIFFYLLELSMSNAQIIMAKSFGNDAPAMLEFRRNVIKELVNGKTFRLTEGNPVPAAPIPQFRFNREYFHYPIANNSRLACKVHIQRVDTNYSCAVCGVSMCPHPCFYRYHTMVDYLFNDESRNGPRRLSEGRGRPRQLRRSTEH</sequence>
<organism evidence="3">
    <name type="scientific">Acropora millepora</name>
    <name type="common">Staghorn coral</name>
    <name type="synonym">Heteropora millepora</name>
    <dbReference type="NCBI Taxonomy" id="45264"/>
    <lineage>
        <taxon>Eukaryota</taxon>
        <taxon>Metazoa</taxon>
        <taxon>Cnidaria</taxon>
        <taxon>Anthozoa</taxon>
        <taxon>Hexacorallia</taxon>
        <taxon>Scleractinia</taxon>
        <taxon>Astrocoeniina</taxon>
        <taxon>Acroporidae</taxon>
        <taxon>Acropora</taxon>
    </lineage>
</organism>
<dbReference type="PANTHER" id="PTHR46599:SF3">
    <property type="entry name" value="PIGGYBAC TRANSPOSABLE ELEMENT-DERIVED PROTEIN 4"/>
    <property type="match status" value="1"/>
</dbReference>
<dbReference type="InterPro" id="IPR029526">
    <property type="entry name" value="PGBD"/>
</dbReference>